<dbReference type="InterPro" id="IPR000594">
    <property type="entry name" value="ThiF_NAD_FAD-bd"/>
</dbReference>
<dbReference type="InterPro" id="IPR045886">
    <property type="entry name" value="ThiF/MoeB/HesA"/>
</dbReference>
<evidence type="ECO:0000313" key="2">
    <source>
        <dbReference type="EMBL" id="WPL17746.1"/>
    </source>
</evidence>
<dbReference type="InterPro" id="IPR035985">
    <property type="entry name" value="Ubiquitin-activating_enz"/>
</dbReference>
<dbReference type="SUPFAM" id="SSF69572">
    <property type="entry name" value="Activating enzymes of the ubiquitin-like proteins"/>
    <property type="match status" value="1"/>
</dbReference>
<protein>
    <submittedName>
        <fullName evidence="2">Molybdopterin-synthase adenylyltransferase</fullName>
        <ecNumber evidence="2">2.7.7.80</ecNumber>
    </submittedName>
</protein>
<organism evidence="2 3">
    <name type="scientific">Thiorhodovibrio winogradskyi</name>
    <dbReference type="NCBI Taxonomy" id="77007"/>
    <lineage>
        <taxon>Bacteria</taxon>
        <taxon>Pseudomonadati</taxon>
        <taxon>Pseudomonadota</taxon>
        <taxon>Gammaproteobacteria</taxon>
        <taxon>Chromatiales</taxon>
        <taxon>Chromatiaceae</taxon>
        <taxon>Thiorhodovibrio</taxon>
    </lineage>
</organism>
<evidence type="ECO:0000313" key="3">
    <source>
        <dbReference type="Proteomes" id="UP001432180"/>
    </source>
</evidence>
<gene>
    <name evidence="2" type="primary">moeB_2</name>
    <name evidence="2" type="ORF">Thiowin_02785</name>
</gene>
<keyword evidence="2" id="KW-0808">Transferase</keyword>
<dbReference type="EMBL" id="CP121472">
    <property type="protein sequence ID" value="WPL17746.1"/>
    <property type="molecule type" value="Genomic_DNA"/>
</dbReference>
<name>A0ABZ0SCB6_9GAMM</name>
<evidence type="ECO:0000259" key="1">
    <source>
        <dbReference type="Pfam" id="PF00899"/>
    </source>
</evidence>
<dbReference type="CDD" id="cd00755">
    <property type="entry name" value="YgdL_like"/>
    <property type="match status" value="1"/>
</dbReference>
<feature type="domain" description="THIF-type NAD/FAD binding fold" evidence="1">
    <location>
        <begin position="5"/>
        <end position="236"/>
    </location>
</feature>
<proteinExistence type="predicted"/>
<dbReference type="Proteomes" id="UP001432180">
    <property type="component" value="Chromosome"/>
</dbReference>
<reference evidence="2 3" key="1">
    <citation type="journal article" date="2023" name="Microorganisms">
        <title>Thiorhodovibrio frisius and Trv. litoralis spp. nov., Two Novel Members from a Clade of Fastidious Purple Sulfur Bacteria That Exhibit Unique Red-Shifted Light-Harvesting Capabilities.</title>
        <authorList>
            <person name="Methner A."/>
            <person name="Kuzyk S.B."/>
            <person name="Petersen J."/>
            <person name="Bauer S."/>
            <person name="Brinkmann H."/>
            <person name="Sichau K."/>
            <person name="Wanner G."/>
            <person name="Wolf J."/>
            <person name="Neumann-Schaal M."/>
            <person name="Henke P."/>
            <person name="Tank M."/>
            <person name="Sproer C."/>
            <person name="Bunk B."/>
            <person name="Overmann J."/>
        </authorList>
    </citation>
    <scope>NUCLEOTIDE SEQUENCE [LARGE SCALE GENOMIC DNA]</scope>
    <source>
        <strain evidence="2 3">DSM 6702</strain>
    </source>
</reference>
<dbReference type="RefSeq" id="WP_328983552.1">
    <property type="nucleotide sequence ID" value="NZ_CP121472.1"/>
</dbReference>
<keyword evidence="2" id="KW-0548">Nucleotidyltransferase</keyword>
<keyword evidence="3" id="KW-1185">Reference proteome</keyword>
<dbReference type="PANTHER" id="PTHR43267">
    <property type="entry name" value="TRNA THREONYLCARBAMOYLADENOSINE DEHYDRATASE"/>
    <property type="match status" value="1"/>
</dbReference>
<dbReference type="Pfam" id="PF00899">
    <property type="entry name" value="ThiF"/>
    <property type="match status" value="1"/>
</dbReference>
<sequence length="248" mass="26380">MIQRTAILIGQVGCDRLARANVLIAGLGGVGGHAAEGLARAGVGQLTLVDPDRVEASNLNRQLIALHSTLGQPKVEVMVARLRDINPQGQFTPLARFLDPDNLSSLALERFDAVIDAIDSLSSKVALLAACLEAGVPVFSSMGAGGRMDPRALRTSDLMQSAQCPLARAVRQRLRRLGHGEGVLAVWSLEAPRPALMPERTASGRSRAINGTISYMPALFGLTLAGCAIERLLDREPRHSGCVRPILE</sequence>
<dbReference type="Gene3D" id="3.40.50.720">
    <property type="entry name" value="NAD(P)-binding Rossmann-like Domain"/>
    <property type="match status" value="1"/>
</dbReference>
<dbReference type="GO" id="GO:0061605">
    <property type="term" value="F:molybdopterin-synthase adenylyltransferase activity"/>
    <property type="evidence" value="ECO:0007669"/>
    <property type="project" value="UniProtKB-EC"/>
</dbReference>
<dbReference type="EC" id="2.7.7.80" evidence="2"/>
<dbReference type="PANTHER" id="PTHR43267:SF1">
    <property type="entry name" value="TRNA THREONYLCARBAMOYLADENOSINE DEHYDRATASE"/>
    <property type="match status" value="1"/>
</dbReference>
<accession>A0ABZ0SCB6</accession>